<reference evidence="10" key="1">
    <citation type="submission" date="2025-08" db="UniProtKB">
        <authorList>
            <consortium name="RefSeq"/>
        </authorList>
    </citation>
    <scope>IDENTIFICATION</scope>
    <source>
        <tissue evidence="10">Whole Larva</tissue>
    </source>
</reference>
<keyword evidence="4" id="KW-0049">Antioxidant</keyword>
<keyword evidence="5" id="KW-0560">Oxidoreductase</keyword>
<sequence>MASLIGNLLRNTPKVIRATSALKNTNVLQSFTNGVLLRNFQTGSVLGGPRVQCPAPDFKGMAVIGDEFKEIKLSDYKGKYLVLVFYPLDFTFVCPTELIAFHDRIEDFKKMNAEVIGISVDSHYTHLGWKNTKKEDGGLGPISYPLLSDLKKNIARDYEVLIEEEGIALRGLFIIDGKGILRQMTVNDLPVGRSVDETLRLIEAFQFVEKHGEVCPANWHKGSKTIKPDPKGSKEYFSSPKN</sequence>
<dbReference type="RefSeq" id="XP_017781524.1">
    <property type="nucleotide sequence ID" value="XM_017926035.1"/>
</dbReference>
<dbReference type="InterPro" id="IPR019479">
    <property type="entry name" value="Peroxiredoxin_C"/>
</dbReference>
<evidence type="ECO:0000259" key="8">
    <source>
        <dbReference type="PROSITE" id="PS51352"/>
    </source>
</evidence>
<dbReference type="InterPro" id="IPR036249">
    <property type="entry name" value="Thioredoxin-like_sf"/>
</dbReference>
<comment type="catalytic activity">
    <reaction evidence="6">
        <text>a hydroperoxide + [thioredoxin]-dithiol = an alcohol + [thioredoxin]-disulfide + H2O</text>
        <dbReference type="Rhea" id="RHEA:62620"/>
        <dbReference type="Rhea" id="RHEA-COMP:10698"/>
        <dbReference type="Rhea" id="RHEA-COMP:10700"/>
        <dbReference type="ChEBI" id="CHEBI:15377"/>
        <dbReference type="ChEBI" id="CHEBI:29950"/>
        <dbReference type="ChEBI" id="CHEBI:30879"/>
        <dbReference type="ChEBI" id="CHEBI:35924"/>
        <dbReference type="ChEBI" id="CHEBI:50058"/>
        <dbReference type="EC" id="1.11.1.24"/>
    </reaction>
</comment>
<dbReference type="PANTHER" id="PTHR10681">
    <property type="entry name" value="THIOREDOXIN PEROXIDASE"/>
    <property type="match status" value="1"/>
</dbReference>
<feature type="domain" description="Thioredoxin" evidence="8">
    <location>
        <begin position="49"/>
        <end position="207"/>
    </location>
</feature>
<dbReference type="InterPro" id="IPR000866">
    <property type="entry name" value="AhpC/TSA"/>
</dbReference>
<dbReference type="SUPFAM" id="SSF52833">
    <property type="entry name" value="Thioredoxin-like"/>
    <property type="match status" value="1"/>
</dbReference>
<evidence type="ECO:0000313" key="10">
    <source>
        <dbReference type="RefSeq" id="XP_017781524.1"/>
    </source>
</evidence>
<dbReference type="Proteomes" id="UP000695000">
    <property type="component" value="Unplaced"/>
</dbReference>
<dbReference type="InterPro" id="IPR013766">
    <property type="entry name" value="Thioredoxin_domain"/>
</dbReference>
<evidence type="ECO:0000256" key="5">
    <source>
        <dbReference type="ARBA" id="ARBA00023002"/>
    </source>
</evidence>
<gene>
    <name evidence="10" type="primary">LOC108566238</name>
</gene>
<evidence type="ECO:0000256" key="4">
    <source>
        <dbReference type="ARBA" id="ARBA00022862"/>
    </source>
</evidence>
<dbReference type="Pfam" id="PF00578">
    <property type="entry name" value="AhpC-TSA"/>
    <property type="match status" value="1"/>
</dbReference>
<evidence type="ECO:0000256" key="1">
    <source>
        <dbReference type="ARBA" id="ARBA00009796"/>
    </source>
</evidence>
<comment type="similarity">
    <text evidence="1">Belongs to the peroxiredoxin family. AhpC/Prx1 subfamily.</text>
</comment>
<dbReference type="PROSITE" id="PS51352">
    <property type="entry name" value="THIOREDOXIN_2"/>
    <property type="match status" value="1"/>
</dbReference>
<evidence type="ECO:0000256" key="6">
    <source>
        <dbReference type="ARBA" id="ARBA00049091"/>
    </source>
</evidence>
<evidence type="ECO:0000256" key="7">
    <source>
        <dbReference type="SAM" id="MobiDB-lite"/>
    </source>
</evidence>
<proteinExistence type="inferred from homology"/>
<protein>
    <recommendedName>
        <fullName evidence="2">thioredoxin-dependent peroxiredoxin</fullName>
        <ecNumber evidence="2">1.11.1.24</ecNumber>
    </recommendedName>
</protein>
<accession>A0ABM1N3X4</accession>
<keyword evidence="3" id="KW-0575">Peroxidase</keyword>
<feature type="region of interest" description="Disordered" evidence="7">
    <location>
        <begin position="221"/>
        <end position="242"/>
    </location>
</feature>
<organism evidence="9 10">
    <name type="scientific">Nicrophorus vespilloides</name>
    <name type="common">Boreal carrion beetle</name>
    <dbReference type="NCBI Taxonomy" id="110193"/>
    <lineage>
        <taxon>Eukaryota</taxon>
        <taxon>Metazoa</taxon>
        <taxon>Ecdysozoa</taxon>
        <taxon>Arthropoda</taxon>
        <taxon>Hexapoda</taxon>
        <taxon>Insecta</taxon>
        <taxon>Pterygota</taxon>
        <taxon>Neoptera</taxon>
        <taxon>Endopterygota</taxon>
        <taxon>Coleoptera</taxon>
        <taxon>Polyphaga</taxon>
        <taxon>Staphyliniformia</taxon>
        <taxon>Silphidae</taxon>
        <taxon>Nicrophorinae</taxon>
        <taxon>Nicrophorus</taxon>
    </lineage>
</organism>
<evidence type="ECO:0000313" key="9">
    <source>
        <dbReference type="Proteomes" id="UP000695000"/>
    </source>
</evidence>
<name>A0ABM1N3X4_NICVS</name>
<dbReference type="EC" id="1.11.1.24" evidence="2"/>
<dbReference type="InterPro" id="IPR050217">
    <property type="entry name" value="Peroxiredoxin"/>
</dbReference>
<dbReference type="Gene3D" id="3.40.30.10">
    <property type="entry name" value="Glutaredoxin"/>
    <property type="match status" value="1"/>
</dbReference>
<evidence type="ECO:0000256" key="2">
    <source>
        <dbReference type="ARBA" id="ARBA00013017"/>
    </source>
</evidence>
<keyword evidence="9" id="KW-1185">Reference proteome</keyword>
<dbReference type="GeneID" id="108566238"/>
<dbReference type="CDD" id="cd03015">
    <property type="entry name" value="PRX_Typ2cys"/>
    <property type="match status" value="1"/>
</dbReference>
<dbReference type="Pfam" id="PF10417">
    <property type="entry name" value="1-cysPrx_C"/>
    <property type="match status" value="1"/>
</dbReference>
<evidence type="ECO:0000256" key="3">
    <source>
        <dbReference type="ARBA" id="ARBA00022559"/>
    </source>
</evidence>
<dbReference type="PANTHER" id="PTHR10681:SF128">
    <property type="entry name" value="THIOREDOXIN-DEPENDENT PEROXIDE REDUCTASE, MITOCHONDRIAL"/>
    <property type="match status" value="1"/>
</dbReference>